<reference evidence="4" key="1">
    <citation type="journal article" date="2019" name="Int. J. Syst. Evol. Microbiol.">
        <title>The Global Catalogue of Microorganisms (GCM) 10K type strain sequencing project: providing services to taxonomists for standard genome sequencing and annotation.</title>
        <authorList>
            <consortium name="The Broad Institute Genomics Platform"/>
            <consortium name="The Broad Institute Genome Sequencing Center for Infectious Disease"/>
            <person name="Wu L."/>
            <person name="Ma J."/>
        </authorList>
    </citation>
    <scope>NUCLEOTIDE SEQUENCE [LARGE SCALE GENOMIC DNA]</scope>
    <source>
        <strain evidence="4">KACC 14249</strain>
    </source>
</reference>
<dbReference type="Pfam" id="PF18276">
    <property type="entry name" value="TcA_TcB_BD"/>
    <property type="match status" value="1"/>
</dbReference>
<accession>A0ABW1JIE0</accession>
<dbReference type="Proteomes" id="UP001596189">
    <property type="component" value="Unassembled WGS sequence"/>
</dbReference>
<protein>
    <submittedName>
        <fullName evidence="3">Tetratricopeptide repeat protein</fullName>
    </submittedName>
</protein>
<dbReference type="InterPro" id="IPR011990">
    <property type="entry name" value="TPR-like_helical_dom_sf"/>
</dbReference>
<name>A0ABW1JIE0_9ACTN</name>
<dbReference type="EMBL" id="JBHSRD010000008">
    <property type="protein sequence ID" value="MFC6008914.1"/>
    <property type="molecule type" value="Genomic_DNA"/>
</dbReference>
<sequence>MKAYANEIKYSHLEDMRSVLTTAIASDGYEVDGAASAFERQVQSDLAAAREAHLNDELGIAIRGYTQLQALILKTAHPTLPVQVTSHPLWEVMYEPGMLTSFIAMAAESASRTRPPLSAVPSGVVWPVPLDTQAVVSRPELLDAGTASSLDVVRGVLSAAAGAVVAGDFKAAVSGYTRAIRAVGDNDPTLSAHLHQDLGLVLERSGNADAAQGQLQTAQELFTKVGSGEGQVSSLAALSGLLTRQGQVDKAQEVLNQAGELSRQLGIHELDIAGGVDVSSLPTPFRPGRGGAGEDADGAELDAGPALASAPNLPQPISQAATPTLQALAYVGDVRSTDVFTVVGQESATQISLTGDKAANLTALYETMAVTNDLSLLYVQALPAPTFVAYLPYIYFFVIPMSLGDCYLASGDYPSAEAAYLNALKYPYLNENVEVVQVWTRLAQTYVAWGDSVYRAAGDTAAAWPAAAAKYQLVVGADGSIPAASPLYADARFAGLKVRATAIAAAADPSSVDDNPTVALPLARARLRLGQIAAGQNFLGFAPDYLPPFSFEALQTSARYLAEHAGTMEQAYIQFKSQAENEEFRQDQMDQQVDLAAASVQLELDGVAQAQAGVQVAERSEDYATTQLTNAQDAADDFADVRWELEELTELDAWAQASAVDHDDEVKLTISGYDSFSSDHENRNTVLMRLAAQRVSLSDDLEQGRLDREVTAAQSYQAVAQAQVVQAQAGVAVAQQRVAVAQLQLGAAQANREFLDLREFSARHWYEMAQVMKGLAGDYLDMATSVAWLMQRAYSAETARDLHKIRLDYRNAGAGDVLGSDVLLRDIDFFTVDFLTSTRSKKAPIKVSFSLAQTFPSALRALRETGIAGLETTLEQLDRLYPGFYLHKVRAVEVQFVGVSSGSGVHGTLRNIGVSHFRAADGSVHDLVYPPDVMPLSLYDARTDAFVLRADPQQLRLFENNGAATMWRLELPLSTNEIDLAALLDVYLVISFDAFFDSALEGMVKASLPTTGTAARATSLRLQAPDELFFLRTQGTGDLTVAAADLPRTQKDLVRTSFTLRLSGDPATAASRTVRLTPASTGTELVLTTDADGLVQGAPVASLLGAGVADTFTVRITAADNPSLPVGPGGVPDLSGLDDVAVYQDYSFTWR</sequence>
<evidence type="ECO:0000259" key="2">
    <source>
        <dbReference type="Pfam" id="PF18276"/>
    </source>
</evidence>
<dbReference type="RefSeq" id="WP_345717449.1">
    <property type="nucleotide sequence ID" value="NZ_BAABFP010000007.1"/>
</dbReference>
<evidence type="ECO:0000256" key="1">
    <source>
        <dbReference type="SAM" id="MobiDB-lite"/>
    </source>
</evidence>
<feature type="domain" description="Tc toxin complex TcA C-terminal TcB-binding" evidence="2">
    <location>
        <begin position="723"/>
        <end position="993"/>
    </location>
</feature>
<evidence type="ECO:0000313" key="4">
    <source>
        <dbReference type="Proteomes" id="UP001596189"/>
    </source>
</evidence>
<dbReference type="SUPFAM" id="SSF48452">
    <property type="entry name" value="TPR-like"/>
    <property type="match status" value="1"/>
</dbReference>
<feature type="region of interest" description="Disordered" evidence="1">
    <location>
        <begin position="281"/>
        <end position="307"/>
    </location>
</feature>
<proteinExistence type="predicted"/>
<dbReference type="Gene3D" id="1.25.40.10">
    <property type="entry name" value="Tetratricopeptide repeat domain"/>
    <property type="match status" value="2"/>
</dbReference>
<dbReference type="InterPro" id="IPR040840">
    <property type="entry name" value="TcA_TcB_BD"/>
</dbReference>
<keyword evidence="4" id="KW-1185">Reference proteome</keyword>
<organism evidence="3 4">
    <name type="scientific">Angustibacter luteus</name>
    <dbReference type="NCBI Taxonomy" id="658456"/>
    <lineage>
        <taxon>Bacteria</taxon>
        <taxon>Bacillati</taxon>
        <taxon>Actinomycetota</taxon>
        <taxon>Actinomycetes</taxon>
        <taxon>Kineosporiales</taxon>
        <taxon>Kineosporiaceae</taxon>
    </lineage>
</organism>
<gene>
    <name evidence="3" type="ORF">ACFQDO_17410</name>
</gene>
<evidence type="ECO:0000313" key="3">
    <source>
        <dbReference type="EMBL" id="MFC6008914.1"/>
    </source>
</evidence>
<dbReference type="Pfam" id="PF13424">
    <property type="entry name" value="TPR_12"/>
    <property type="match status" value="1"/>
</dbReference>
<comment type="caution">
    <text evidence="3">The sequence shown here is derived from an EMBL/GenBank/DDBJ whole genome shotgun (WGS) entry which is preliminary data.</text>
</comment>